<dbReference type="Proteomes" id="UP000694863">
    <property type="component" value="Unplaced"/>
</dbReference>
<name>A0ABM0ZU27_ECHTE</name>
<dbReference type="GeneID" id="101649269"/>
<keyword evidence="4" id="KW-1185">Reference proteome</keyword>
<dbReference type="RefSeq" id="XP_012864075.1">
    <property type="nucleotide sequence ID" value="XM_013008621.1"/>
</dbReference>
<evidence type="ECO:0000259" key="3">
    <source>
        <dbReference type="SMART" id="SM00701"/>
    </source>
</evidence>
<gene>
    <name evidence="5" type="primary">LOC101649269</name>
</gene>
<evidence type="ECO:0000256" key="1">
    <source>
        <dbReference type="ARBA" id="ARBA00007553"/>
    </source>
</evidence>
<dbReference type="InterPro" id="IPR006619">
    <property type="entry name" value="PGRP_domain_met/bac"/>
</dbReference>
<dbReference type="PANTHER" id="PTHR11022:SF12">
    <property type="entry name" value="PEPTIDOGLYCAN RECOGNITION PROTEIN 3"/>
    <property type="match status" value="1"/>
</dbReference>
<organism evidence="4 5">
    <name type="scientific">Echinops telfairi</name>
    <name type="common">Lesser hedgehog tenrec</name>
    <dbReference type="NCBI Taxonomy" id="9371"/>
    <lineage>
        <taxon>Eukaryota</taxon>
        <taxon>Metazoa</taxon>
        <taxon>Chordata</taxon>
        <taxon>Craniata</taxon>
        <taxon>Vertebrata</taxon>
        <taxon>Euteleostomi</taxon>
        <taxon>Mammalia</taxon>
        <taxon>Eutheria</taxon>
        <taxon>Afrotheria</taxon>
        <taxon>Tenrecidae</taxon>
        <taxon>Tenrecinae</taxon>
        <taxon>Echinops</taxon>
    </lineage>
</organism>
<feature type="domain" description="N-acetylmuramoyl-L-alanine amidase" evidence="2">
    <location>
        <begin position="37"/>
        <end position="166"/>
    </location>
</feature>
<accession>A0ABM0ZU27</accession>
<feature type="domain" description="Peptidoglycan recognition protein family" evidence="3">
    <location>
        <begin position="183"/>
        <end position="324"/>
    </location>
</feature>
<proteinExistence type="inferred from homology"/>
<dbReference type="InterPro" id="IPR002502">
    <property type="entry name" value="Amidase_domain"/>
</dbReference>
<feature type="domain" description="N-acetylmuramoyl-L-alanine amidase" evidence="2">
    <location>
        <begin position="193"/>
        <end position="330"/>
    </location>
</feature>
<dbReference type="CDD" id="cd06583">
    <property type="entry name" value="PGRP"/>
    <property type="match status" value="2"/>
</dbReference>
<reference evidence="5" key="1">
    <citation type="submission" date="2025-08" db="UniProtKB">
        <authorList>
            <consortium name="RefSeq"/>
        </authorList>
    </citation>
    <scope>IDENTIFICATION</scope>
</reference>
<protein>
    <submittedName>
        <fullName evidence="5">Peptidoglycan recognition protein 4 isoform X2</fullName>
    </submittedName>
</protein>
<evidence type="ECO:0000259" key="2">
    <source>
        <dbReference type="SMART" id="SM00644"/>
    </source>
</evidence>
<dbReference type="SMART" id="SM00701">
    <property type="entry name" value="PGRP"/>
    <property type="match status" value="2"/>
</dbReference>
<sequence length="345" mass="38265">MSERLQYLFGNVSKLIEEGTPADDFPMVTRKEWGAAAVSCNTQLSRPVDFLVIHHIPALECHNQTGCSQRLRELQNHHIHNNHWCDVAYNFLVGDDGRVYEGVGWKVQGWHTQGYSNISLGFAYFGTKEGHSPNPTALSAMEGLISYAVQKTHLSPRYLQPLLVEGENCLVSPQQRGLKKACPSIVTRSDWEARKSHCPRMSLPAKYVIISHTSARTCTVSDECRILVRDTQSHFMDRQGTCDIGPNFLVGQDGIVYEGTGWKVQGSHTAGYNDIALGIAFMGTFTGNPPNAAALEATQNLIQCAMDKGYLTPNYLLVGQSDVENTLSPGKALYNIISTWPHFKH</sequence>
<dbReference type="InterPro" id="IPR036505">
    <property type="entry name" value="Amidase/PGRP_sf"/>
</dbReference>
<evidence type="ECO:0000313" key="4">
    <source>
        <dbReference type="Proteomes" id="UP000694863"/>
    </source>
</evidence>
<feature type="domain" description="Peptidoglycan recognition protein family" evidence="3">
    <location>
        <begin position="25"/>
        <end position="167"/>
    </location>
</feature>
<evidence type="ECO:0000313" key="5">
    <source>
        <dbReference type="RefSeq" id="XP_012864075.1"/>
    </source>
</evidence>
<dbReference type="PANTHER" id="PTHR11022">
    <property type="entry name" value="PEPTIDOGLYCAN RECOGNITION PROTEIN"/>
    <property type="match status" value="1"/>
</dbReference>
<dbReference type="Gene3D" id="3.40.80.10">
    <property type="entry name" value="Peptidoglycan recognition protein-like"/>
    <property type="match status" value="2"/>
</dbReference>
<dbReference type="InterPro" id="IPR015510">
    <property type="entry name" value="PGRP"/>
</dbReference>
<comment type="similarity">
    <text evidence="1">Belongs to the N-acetylmuramoyl-L-alanine amidase 2 family.</text>
</comment>
<dbReference type="SUPFAM" id="SSF55846">
    <property type="entry name" value="N-acetylmuramoyl-L-alanine amidase-like"/>
    <property type="match status" value="2"/>
</dbReference>
<dbReference type="Pfam" id="PF01510">
    <property type="entry name" value="Amidase_2"/>
    <property type="match status" value="2"/>
</dbReference>
<dbReference type="SMART" id="SM00644">
    <property type="entry name" value="Ami_2"/>
    <property type="match status" value="2"/>
</dbReference>